<sequence>MTYVDKNKSEFGYLQKDAKCPNCHEALAKIPKRKSKCPHCEKVFYVRTRPSDREKVIVTEEGALAIEQAWAKYHLYQETAEWGEAIKNLPKDSPAYEKAHSLAKAASASGEHDKAWGYFNKARMKAAKAGDFFAYRNITLDMATHLIKEGREKQALSMHCEIHYYDMCGLDKLDNVKLMVEAGFINPRYLGNPWNPERGFRLVPGIVNATRDLMKIMEINQNDFKQIALKAIEPIISSMKGPVTPNDTLPVLVEIAFGTNEPKEIKLPTY</sequence>
<dbReference type="AlphaFoldDB" id="X1BCT7"/>
<dbReference type="EMBL" id="BART01009862">
    <property type="protein sequence ID" value="GAG81938.1"/>
    <property type="molecule type" value="Genomic_DNA"/>
</dbReference>
<gene>
    <name evidence="1" type="ORF">S01H4_21706</name>
</gene>
<comment type="caution">
    <text evidence="1">The sequence shown here is derived from an EMBL/GenBank/DDBJ whole genome shotgun (WGS) entry which is preliminary data.</text>
</comment>
<evidence type="ECO:0000313" key="1">
    <source>
        <dbReference type="EMBL" id="GAG81938.1"/>
    </source>
</evidence>
<proteinExistence type="predicted"/>
<reference evidence="1" key="1">
    <citation type="journal article" date="2014" name="Front. Microbiol.">
        <title>High frequency of phylogenetically diverse reductive dehalogenase-homologous genes in deep subseafloor sedimentary metagenomes.</title>
        <authorList>
            <person name="Kawai M."/>
            <person name="Futagami T."/>
            <person name="Toyoda A."/>
            <person name="Takaki Y."/>
            <person name="Nishi S."/>
            <person name="Hori S."/>
            <person name="Arai W."/>
            <person name="Tsubouchi T."/>
            <person name="Morono Y."/>
            <person name="Uchiyama I."/>
            <person name="Ito T."/>
            <person name="Fujiyama A."/>
            <person name="Inagaki F."/>
            <person name="Takami H."/>
        </authorList>
    </citation>
    <scope>NUCLEOTIDE SEQUENCE</scope>
    <source>
        <strain evidence="1">Expedition CK06-06</strain>
    </source>
</reference>
<organism evidence="1">
    <name type="scientific">marine sediment metagenome</name>
    <dbReference type="NCBI Taxonomy" id="412755"/>
    <lineage>
        <taxon>unclassified sequences</taxon>
        <taxon>metagenomes</taxon>
        <taxon>ecological metagenomes</taxon>
    </lineage>
</organism>
<accession>X1BCT7</accession>
<protein>
    <submittedName>
        <fullName evidence="1">Uncharacterized protein</fullName>
    </submittedName>
</protein>
<name>X1BCT7_9ZZZZ</name>